<sequence length="114" mass="12454">MAPGLQETQGVGPVTGAILITAYSHHGRIRSEAAFAALGGIAPLPASTGNTTRHRLSRSGDRQLNRAIDVITRTRMSCDPTTRDYVLRRQSEGLSKREIRGCLKRYICRSSTES</sequence>
<dbReference type="InterPro" id="IPR047650">
    <property type="entry name" value="Transpos_IS110"/>
</dbReference>
<evidence type="ECO:0000313" key="2">
    <source>
        <dbReference type="EMBL" id="WFP17972.1"/>
    </source>
</evidence>
<dbReference type="RefSeq" id="WP_278159826.1">
    <property type="nucleotide sequence ID" value="NZ_CP121252.1"/>
</dbReference>
<name>A0ABY8HBP4_9MICC</name>
<evidence type="ECO:0000259" key="1">
    <source>
        <dbReference type="Pfam" id="PF02371"/>
    </source>
</evidence>
<organism evidence="2 3">
    <name type="scientific">Citricoccus muralis</name>
    <dbReference type="NCBI Taxonomy" id="169134"/>
    <lineage>
        <taxon>Bacteria</taxon>
        <taxon>Bacillati</taxon>
        <taxon>Actinomycetota</taxon>
        <taxon>Actinomycetes</taxon>
        <taxon>Micrococcales</taxon>
        <taxon>Micrococcaceae</taxon>
        <taxon>Citricoccus</taxon>
    </lineage>
</organism>
<protein>
    <submittedName>
        <fullName evidence="2">IS110 family transposase</fullName>
    </submittedName>
</protein>
<gene>
    <name evidence="2" type="ORF">P8192_12425</name>
</gene>
<dbReference type="PANTHER" id="PTHR33055">
    <property type="entry name" value="TRANSPOSASE FOR INSERTION SEQUENCE ELEMENT IS1111A"/>
    <property type="match status" value="1"/>
</dbReference>
<dbReference type="Proteomes" id="UP001219037">
    <property type="component" value="Chromosome"/>
</dbReference>
<reference evidence="2 3" key="1">
    <citation type="submission" date="2023-04" db="EMBL/GenBank/DDBJ databases">
        <title>Funneling lignin-derived compounds into biodiesel using alkali-halophilic Citricoccus sp. P2.</title>
        <authorList>
            <person name="Luo C.-B."/>
        </authorList>
    </citation>
    <scope>NUCLEOTIDE SEQUENCE [LARGE SCALE GENOMIC DNA]</scope>
    <source>
        <strain evidence="2 3">P2</strain>
    </source>
</reference>
<dbReference type="InterPro" id="IPR003346">
    <property type="entry name" value="Transposase_20"/>
</dbReference>
<keyword evidence="3" id="KW-1185">Reference proteome</keyword>
<accession>A0ABY8HBP4</accession>
<evidence type="ECO:0000313" key="3">
    <source>
        <dbReference type="Proteomes" id="UP001219037"/>
    </source>
</evidence>
<proteinExistence type="predicted"/>
<dbReference type="PANTHER" id="PTHR33055:SF16">
    <property type="entry name" value="TRANSPOSASE FOR INSERTION SEQUENCE ELEMENT IS1547"/>
    <property type="match status" value="1"/>
</dbReference>
<feature type="domain" description="Transposase IS116/IS110/IS902 C-terminal" evidence="1">
    <location>
        <begin position="5"/>
        <end position="86"/>
    </location>
</feature>
<dbReference type="EMBL" id="CP121252">
    <property type="protein sequence ID" value="WFP17972.1"/>
    <property type="molecule type" value="Genomic_DNA"/>
</dbReference>
<dbReference type="Pfam" id="PF02371">
    <property type="entry name" value="Transposase_20"/>
    <property type="match status" value="1"/>
</dbReference>